<dbReference type="EMBL" id="MU005570">
    <property type="protein sequence ID" value="KAF2690583.1"/>
    <property type="molecule type" value="Genomic_DNA"/>
</dbReference>
<proteinExistence type="predicted"/>
<sequence>MSAPNLVPPDPATAARAMISSSMQRTSRRASCHCREFTTSLFEELCAESAGTQQTSLDALLGYFRGAMTHTATILDCDQCRLQLESNMFLAMAGHYMGTMSERIVASYLQLRRELKDSEILLEEGIGDMWFSTYRIENKAERMQVLGSLVWVQLAEFSHLLEKLKKRAGLRSGPGVLLSETDKKVKAARSVLLAGKSTSAVPDGK</sequence>
<dbReference type="AlphaFoldDB" id="A0A6G1JKA2"/>
<name>A0A6G1JKA2_9PLEO</name>
<accession>A0A6G1JKA2</accession>
<protein>
    <submittedName>
        <fullName evidence="1">Uncharacterized protein</fullName>
    </submittedName>
</protein>
<dbReference type="OrthoDB" id="4356994at2759"/>
<keyword evidence="2" id="KW-1185">Reference proteome</keyword>
<dbReference type="Proteomes" id="UP000799291">
    <property type="component" value="Unassembled WGS sequence"/>
</dbReference>
<organism evidence="1 2">
    <name type="scientific">Lentithecium fluviatile CBS 122367</name>
    <dbReference type="NCBI Taxonomy" id="1168545"/>
    <lineage>
        <taxon>Eukaryota</taxon>
        <taxon>Fungi</taxon>
        <taxon>Dikarya</taxon>
        <taxon>Ascomycota</taxon>
        <taxon>Pezizomycotina</taxon>
        <taxon>Dothideomycetes</taxon>
        <taxon>Pleosporomycetidae</taxon>
        <taxon>Pleosporales</taxon>
        <taxon>Massarineae</taxon>
        <taxon>Lentitheciaceae</taxon>
        <taxon>Lentithecium</taxon>
    </lineage>
</organism>
<gene>
    <name evidence="1" type="ORF">K458DRAFT_454577</name>
</gene>
<reference evidence="1" key="1">
    <citation type="journal article" date="2020" name="Stud. Mycol.">
        <title>101 Dothideomycetes genomes: a test case for predicting lifestyles and emergence of pathogens.</title>
        <authorList>
            <person name="Haridas S."/>
            <person name="Albert R."/>
            <person name="Binder M."/>
            <person name="Bloem J."/>
            <person name="Labutti K."/>
            <person name="Salamov A."/>
            <person name="Andreopoulos B."/>
            <person name="Baker S."/>
            <person name="Barry K."/>
            <person name="Bills G."/>
            <person name="Bluhm B."/>
            <person name="Cannon C."/>
            <person name="Castanera R."/>
            <person name="Culley D."/>
            <person name="Daum C."/>
            <person name="Ezra D."/>
            <person name="Gonzalez J."/>
            <person name="Henrissat B."/>
            <person name="Kuo A."/>
            <person name="Liang C."/>
            <person name="Lipzen A."/>
            <person name="Lutzoni F."/>
            <person name="Magnuson J."/>
            <person name="Mondo S."/>
            <person name="Nolan M."/>
            <person name="Ohm R."/>
            <person name="Pangilinan J."/>
            <person name="Park H.-J."/>
            <person name="Ramirez L."/>
            <person name="Alfaro M."/>
            <person name="Sun H."/>
            <person name="Tritt A."/>
            <person name="Yoshinaga Y."/>
            <person name="Zwiers L.-H."/>
            <person name="Turgeon B."/>
            <person name="Goodwin S."/>
            <person name="Spatafora J."/>
            <person name="Crous P."/>
            <person name="Grigoriev I."/>
        </authorList>
    </citation>
    <scope>NUCLEOTIDE SEQUENCE</scope>
    <source>
        <strain evidence="1">CBS 122367</strain>
    </source>
</reference>
<evidence type="ECO:0000313" key="1">
    <source>
        <dbReference type="EMBL" id="KAF2690583.1"/>
    </source>
</evidence>
<evidence type="ECO:0000313" key="2">
    <source>
        <dbReference type="Proteomes" id="UP000799291"/>
    </source>
</evidence>